<keyword evidence="3" id="KW-0479">Metal-binding</keyword>
<evidence type="ECO:0000256" key="5">
    <source>
        <dbReference type="ARBA" id="ARBA00023239"/>
    </source>
</evidence>
<dbReference type="GO" id="GO:0004089">
    <property type="term" value="F:carbonate dehydratase activity"/>
    <property type="evidence" value="ECO:0007669"/>
    <property type="project" value="UniProtKB-EC"/>
</dbReference>
<gene>
    <name evidence="9" type="ORF">BFW38_11030</name>
</gene>
<evidence type="ECO:0000313" key="10">
    <source>
        <dbReference type="Proteomes" id="UP000094291"/>
    </source>
</evidence>
<dbReference type="PROSITE" id="PS51144">
    <property type="entry name" value="ALPHA_CA_2"/>
    <property type="match status" value="1"/>
</dbReference>
<organism evidence="9 10">
    <name type="scientific">Terasakiispira papahanaumokuakeensis</name>
    <dbReference type="NCBI Taxonomy" id="197479"/>
    <lineage>
        <taxon>Bacteria</taxon>
        <taxon>Pseudomonadati</taxon>
        <taxon>Pseudomonadota</taxon>
        <taxon>Gammaproteobacteria</taxon>
        <taxon>Oceanospirillales</taxon>
        <taxon>Terasakiispira</taxon>
    </lineage>
</organism>
<reference evidence="9 10" key="1">
    <citation type="submission" date="2016-08" db="EMBL/GenBank/DDBJ databases">
        <authorList>
            <person name="Seilhamer J.J."/>
        </authorList>
    </citation>
    <scope>NUCLEOTIDE SEQUENCE [LARGE SCALE GENOMIC DNA]</scope>
    <source>
        <strain evidence="9 10">PH27A</strain>
    </source>
</reference>
<comment type="similarity">
    <text evidence="1">Belongs to the alpha-carbonic anhydrase family.</text>
</comment>
<evidence type="ECO:0000256" key="4">
    <source>
        <dbReference type="ARBA" id="ARBA00022833"/>
    </source>
</evidence>
<dbReference type="CDD" id="cd03124">
    <property type="entry name" value="alpha_CA_prokaryotic_like"/>
    <property type="match status" value="1"/>
</dbReference>
<evidence type="ECO:0000259" key="8">
    <source>
        <dbReference type="PROSITE" id="PS51144"/>
    </source>
</evidence>
<keyword evidence="4" id="KW-0862">Zinc</keyword>
<comment type="caution">
    <text evidence="9">The sequence shown here is derived from an EMBL/GenBank/DDBJ whole genome shotgun (WGS) entry which is preliminary data.</text>
</comment>
<proteinExistence type="inferred from homology"/>
<dbReference type="PANTHER" id="PTHR18952:SF265">
    <property type="entry name" value="CARBONIC ANHYDRASE"/>
    <property type="match status" value="1"/>
</dbReference>
<evidence type="ECO:0000313" key="9">
    <source>
        <dbReference type="EMBL" id="ODC05380.1"/>
    </source>
</evidence>
<dbReference type="Pfam" id="PF00194">
    <property type="entry name" value="Carb_anhydrase"/>
    <property type="match status" value="1"/>
</dbReference>
<accession>A0A1E2VEE2</accession>
<dbReference type="Gene3D" id="3.10.200.10">
    <property type="entry name" value="Alpha carbonic anhydrase"/>
    <property type="match status" value="1"/>
</dbReference>
<dbReference type="PANTHER" id="PTHR18952">
    <property type="entry name" value="CARBONIC ANHYDRASE"/>
    <property type="match status" value="1"/>
</dbReference>
<evidence type="ECO:0000256" key="3">
    <source>
        <dbReference type="ARBA" id="ARBA00022723"/>
    </source>
</evidence>
<keyword evidence="5" id="KW-0456">Lyase</keyword>
<dbReference type="EMBL" id="MDTQ01000001">
    <property type="protein sequence ID" value="ODC05380.1"/>
    <property type="molecule type" value="Genomic_DNA"/>
</dbReference>
<dbReference type="STRING" id="197479.BFW38_11030"/>
<sequence length="247" mass="27762">MLGFGLRSLSIWLASVLWLTVAASRASAEPEWLVDTEPTPERFSLCEQGQAQSPIDFQKSTVIKSDAADLRFDYHSGEAKVVHRGHTLEMPMPTGNLLWLGNSRYTLVSIDLHSPSEHRFNSESYPLEVHLVHKNATGEVAVVALFFDFGLHQAALEPFLQAPPLAEGEVAHWHKPFNPKRLLPPNPVHYRYLGSLTVPPCVEEVKWFVLRMPRSVSSEQIERFQALVNAPNNRPTQPLNGRTILSQ</sequence>
<dbReference type="GO" id="GO:0008270">
    <property type="term" value="F:zinc ion binding"/>
    <property type="evidence" value="ECO:0007669"/>
    <property type="project" value="InterPro"/>
</dbReference>
<dbReference type="EC" id="4.2.1.1" evidence="2"/>
<feature type="chain" id="PRO_5009119747" description="carbonic anhydrase" evidence="7">
    <location>
        <begin position="29"/>
        <end position="247"/>
    </location>
</feature>
<evidence type="ECO:0000256" key="1">
    <source>
        <dbReference type="ARBA" id="ARBA00010718"/>
    </source>
</evidence>
<dbReference type="AlphaFoldDB" id="A0A1E2VEE2"/>
<keyword evidence="7" id="KW-0732">Signal</keyword>
<evidence type="ECO:0000256" key="7">
    <source>
        <dbReference type="SAM" id="SignalP"/>
    </source>
</evidence>
<dbReference type="Proteomes" id="UP000094291">
    <property type="component" value="Unassembled WGS sequence"/>
</dbReference>
<dbReference type="InterPro" id="IPR023561">
    <property type="entry name" value="Carbonic_anhydrase_a-class"/>
</dbReference>
<evidence type="ECO:0000256" key="2">
    <source>
        <dbReference type="ARBA" id="ARBA00012925"/>
    </source>
</evidence>
<feature type="domain" description="Alpha-carbonic anhydrase" evidence="8">
    <location>
        <begin position="30"/>
        <end position="247"/>
    </location>
</feature>
<feature type="signal peptide" evidence="7">
    <location>
        <begin position="1"/>
        <end position="28"/>
    </location>
</feature>
<dbReference type="InterPro" id="IPR001148">
    <property type="entry name" value="CA_dom"/>
</dbReference>
<comment type="catalytic activity">
    <reaction evidence="6">
        <text>hydrogencarbonate + H(+) = CO2 + H2O</text>
        <dbReference type="Rhea" id="RHEA:10748"/>
        <dbReference type="ChEBI" id="CHEBI:15377"/>
        <dbReference type="ChEBI" id="CHEBI:15378"/>
        <dbReference type="ChEBI" id="CHEBI:16526"/>
        <dbReference type="ChEBI" id="CHEBI:17544"/>
        <dbReference type="EC" id="4.2.1.1"/>
    </reaction>
</comment>
<dbReference type="InterPro" id="IPR041891">
    <property type="entry name" value="Alpha_CA_prokaryot-like"/>
</dbReference>
<name>A0A1E2VEE2_9GAMM</name>
<dbReference type="InterPro" id="IPR036398">
    <property type="entry name" value="CA_dom_sf"/>
</dbReference>
<dbReference type="SMART" id="SM01057">
    <property type="entry name" value="Carb_anhydrase"/>
    <property type="match status" value="1"/>
</dbReference>
<protein>
    <recommendedName>
        <fullName evidence="2">carbonic anhydrase</fullName>
        <ecNumber evidence="2">4.2.1.1</ecNumber>
    </recommendedName>
</protein>
<keyword evidence="10" id="KW-1185">Reference proteome</keyword>
<dbReference type="SUPFAM" id="SSF51069">
    <property type="entry name" value="Carbonic anhydrase"/>
    <property type="match status" value="1"/>
</dbReference>
<evidence type="ECO:0000256" key="6">
    <source>
        <dbReference type="ARBA" id="ARBA00048348"/>
    </source>
</evidence>